<sequence length="141" mass="15431">MNDVHGDLEATLVRRLEARGFSFEPGARPGDHTVVRAGSLDLFLRPTLSLPADELTEYVTAMAEDLRDEPDPPVDALSLVEIHIEEELTSVDADGRNHATAVGVRRGRGGRAEWFAERAEPAAGHAVPVEDADLEWRADRP</sequence>
<accession>A0A2T0M109</accession>
<dbReference type="Proteomes" id="UP000238362">
    <property type="component" value="Unassembled WGS sequence"/>
</dbReference>
<name>A0A2T0M109_9PSEU</name>
<feature type="region of interest" description="Disordered" evidence="1">
    <location>
        <begin position="119"/>
        <end position="141"/>
    </location>
</feature>
<keyword evidence="3" id="KW-1185">Reference proteome</keyword>
<dbReference type="EMBL" id="PVNH01000002">
    <property type="protein sequence ID" value="PRX50296.1"/>
    <property type="molecule type" value="Genomic_DNA"/>
</dbReference>
<gene>
    <name evidence="2" type="ORF">B0I33_102415</name>
</gene>
<reference evidence="2 3" key="1">
    <citation type="submission" date="2018-03" db="EMBL/GenBank/DDBJ databases">
        <title>Genomic Encyclopedia of Type Strains, Phase III (KMG-III): the genomes of soil and plant-associated and newly described type strains.</title>
        <authorList>
            <person name="Whitman W."/>
        </authorList>
    </citation>
    <scope>NUCLEOTIDE SEQUENCE [LARGE SCALE GENOMIC DNA]</scope>
    <source>
        <strain evidence="2 3">CGMCC 4.7125</strain>
    </source>
</reference>
<dbReference type="OrthoDB" id="3699977at2"/>
<dbReference type="RefSeq" id="WP_106177397.1">
    <property type="nucleotide sequence ID" value="NZ_PVNH01000002.1"/>
</dbReference>
<evidence type="ECO:0000313" key="3">
    <source>
        <dbReference type="Proteomes" id="UP000238362"/>
    </source>
</evidence>
<proteinExistence type="predicted"/>
<dbReference type="AlphaFoldDB" id="A0A2T0M109"/>
<organism evidence="2 3">
    <name type="scientific">Prauserella shujinwangii</name>
    <dbReference type="NCBI Taxonomy" id="1453103"/>
    <lineage>
        <taxon>Bacteria</taxon>
        <taxon>Bacillati</taxon>
        <taxon>Actinomycetota</taxon>
        <taxon>Actinomycetes</taxon>
        <taxon>Pseudonocardiales</taxon>
        <taxon>Pseudonocardiaceae</taxon>
        <taxon>Prauserella</taxon>
    </lineage>
</organism>
<evidence type="ECO:0000313" key="2">
    <source>
        <dbReference type="EMBL" id="PRX50296.1"/>
    </source>
</evidence>
<comment type="caution">
    <text evidence="2">The sequence shown here is derived from an EMBL/GenBank/DDBJ whole genome shotgun (WGS) entry which is preliminary data.</text>
</comment>
<evidence type="ECO:0000256" key="1">
    <source>
        <dbReference type="SAM" id="MobiDB-lite"/>
    </source>
</evidence>
<protein>
    <submittedName>
        <fullName evidence="2">Uncharacterized protein</fullName>
    </submittedName>
</protein>